<reference evidence="7" key="1">
    <citation type="submission" date="2023-07" db="EMBL/GenBank/DDBJ databases">
        <title>A chromosome-level genome assembly of Lolium multiflorum.</title>
        <authorList>
            <person name="Chen Y."/>
            <person name="Copetti D."/>
            <person name="Kolliker R."/>
            <person name="Studer B."/>
        </authorList>
    </citation>
    <scope>NUCLEOTIDE SEQUENCE</scope>
    <source>
        <strain evidence="7">02402/16</strain>
        <tissue evidence="7">Leaf</tissue>
    </source>
</reference>
<evidence type="ECO:0000256" key="4">
    <source>
        <dbReference type="ARBA" id="ARBA00022989"/>
    </source>
</evidence>
<dbReference type="SUPFAM" id="SSF49354">
    <property type="entry name" value="PapD-like"/>
    <property type="match status" value="2"/>
</dbReference>
<comment type="caution">
    <text evidence="7">The sequence shown here is derived from an EMBL/GenBank/DDBJ whole genome shotgun (WGS) entry which is preliminary data.</text>
</comment>
<gene>
    <name evidence="7" type="ORF">QYE76_048478</name>
</gene>
<dbReference type="Proteomes" id="UP001231189">
    <property type="component" value="Unassembled WGS sequence"/>
</dbReference>
<dbReference type="GO" id="GO:0005789">
    <property type="term" value="C:endoplasmic reticulum membrane"/>
    <property type="evidence" value="ECO:0007669"/>
    <property type="project" value="InterPro"/>
</dbReference>
<dbReference type="GO" id="GO:0090158">
    <property type="term" value="P:endoplasmic reticulum membrane organization"/>
    <property type="evidence" value="ECO:0007669"/>
    <property type="project" value="TreeGrafter"/>
</dbReference>
<keyword evidence="4" id="KW-1133">Transmembrane helix</keyword>
<dbReference type="GO" id="GO:0061817">
    <property type="term" value="P:endoplasmic reticulum-plasma membrane tethering"/>
    <property type="evidence" value="ECO:0007669"/>
    <property type="project" value="TreeGrafter"/>
</dbReference>
<evidence type="ECO:0000313" key="7">
    <source>
        <dbReference type="EMBL" id="KAK1660319.1"/>
    </source>
</evidence>
<dbReference type="PANTHER" id="PTHR10809:SF6">
    <property type="entry name" value="AT11025P-RELATED"/>
    <property type="match status" value="1"/>
</dbReference>
<evidence type="ECO:0000259" key="6">
    <source>
        <dbReference type="PROSITE" id="PS50202"/>
    </source>
</evidence>
<dbReference type="PANTHER" id="PTHR10809">
    <property type="entry name" value="VESICLE-ASSOCIATED MEMBRANE PROTEIN-ASSOCIATED PROTEIN"/>
    <property type="match status" value="1"/>
</dbReference>
<dbReference type="Gene3D" id="2.60.40.10">
    <property type="entry name" value="Immunoglobulins"/>
    <property type="match status" value="2"/>
</dbReference>
<name>A0AAD8SMH9_LOLMU</name>
<comment type="similarity">
    <text evidence="2">Belongs to the VAMP-associated protein (VAP) (TC 9.B.17) family.</text>
</comment>
<feature type="domain" description="MSP" evidence="6">
    <location>
        <begin position="50"/>
        <end position="166"/>
    </location>
</feature>
<feature type="domain" description="MSP" evidence="6">
    <location>
        <begin position="176"/>
        <end position="303"/>
    </location>
</feature>
<dbReference type="AlphaFoldDB" id="A0AAD8SMH9"/>
<dbReference type="InterPro" id="IPR013783">
    <property type="entry name" value="Ig-like_fold"/>
</dbReference>
<dbReference type="InterPro" id="IPR008962">
    <property type="entry name" value="PapD-like_sf"/>
</dbReference>
<accession>A0AAD8SMH9</accession>
<keyword evidence="3" id="KW-0812">Transmembrane</keyword>
<dbReference type="InterPro" id="IPR000535">
    <property type="entry name" value="MSP_dom"/>
</dbReference>
<evidence type="ECO:0000256" key="2">
    <source>
        <dbReference type="ARBA" id="ARBA00008932"/>
    </source>
</evidence>
<proteinExistence type="inferred from homology"/>
<sequence length="306" mass="34712">MEHSESNFVWSRVVTEGVKSGDIISCMGEEEGQKLPIILKKATPCTSNELIQFDPSELSLPFMPNKPLVFPVNIINNTDYYVGFVTYHPETNAGVYDTVPASGVMPPRSTQRLIVRREPEEDEQYDMQCEDKFFLWSSLVHEGVEASDIQAYADYKGSMELPIVYNKTSLCTSDELIQFDPPQLPFPFLSNKRVSMLHLSKGMLKIANVTDHIVGFSIWSHEDNYARYKMEPGKGILPPQSTQTIEVRRILNGNQTEDLQCKDKIFVWNGIVTEAVEVSDLGEYWRGNDKELPVVLTMVSSLTFQL</sequence>
<dbReference type="InterPro" id="IPR016763">
    <property type="entry name" value="VAP"/>
</dbReference>
<evidence type="ECO:0000256" key="3">
    <source>
        <dbReference type="ARBA" id="ARBA00022692"/>
    </source>
</evidence>
<evidence type="ECO:0000256" key="5">
    <source>
        <dbReference type="ARBA" id="ARBA00023136"/>
    </source>
</evidence>
<organism evidence="7 8">
    <name type="scientific">Lolium multiflorum</name>
    <name type="common">Italian ryegrass</name>
    <name type="synonym">Lolium perenne subsp. multiflorum</name>
    <dbReference type="NCBI Taxonomy" id="4521"/>
    <lineage>
        <taxon>Eukaryota</taxon>
        <taxon>Viridiplantae</taxon>
        <taxon>Streptophyta</taxon>
        <taxon>Embryophyta</taxon>
        <taxon>Tracheophyta</taxon>
        <taxon>Spermatophyta</taxon>
        <taxon>Magnoliopsida</taxon>
        <taxon>Liliopsida</taxon>
        <taxon>Poales</taxon>
        <taxon>Poaceae</taxon>
        <taxon>BOP clade</taxon>
        <taxon>Pooideae</taxon>
        <taxon>Poodae</taxon>
        <taxon>Poeae</taxon>
        <taxon>Poeae Chloroplast Group 2 (Poeae type)</taxon>
        <taxon>Loliodinae</taxon>
        <taxon>Loliinae</taxon>
        <taxon>Lolium</taxon>
    </lineage>
</organism>
<keyword evidence="8" id="KW-1185">Reference proteome</keyword>
<dbReference type="GO" id="GO:0005886">
    <property type="term" value="C:plasma membrane"/>
    <property type="evidence" value="ECO:0007669"/>
    <property type="project" value="TreeGrafter"/>
</dbReference>
<evidence type="ECO:0000256" key="1">
    <source>
        <dbReference type="ARBA" id="ARBA00004211"/>
    </source>
</evidence>
<dbReference type="EMBL" id="JAUUTY010000003">
    <property type="protein sequence ID" value="KAK1660319.1"/>
    <property type="molecule type" value="Genomic_DNA"/>
</dbReference>
<keyword evidence="5" id="KW-0472">Membrane</keyword>
<dbReference type="PROSITE" id="PS50202">
    <property type="entry name" value="MSP"/>
    <property type="match status" value="2"/>
</dbReference>
<comment type="subcellular location">
    <subcellularLocation>
        <location evidence="1">Membrane</location>
        <topology evidence="1">Single-pass type IV membrane protein</topology>
    </subcellularLocation>
</comment>
<evidence type="ECO:0000313" key="8">
    <source>
        <dbReference type="Proteomes" id="UP001231189"/>
    </source>
</evidence>
<protein>
    <recommendedName>
        <fullName evidence="6">MSP domain-containing protein</fullName>
    </recommendedName>
</protein>